<name>A0A0J1JC51_9GAMM</name>
<feature type="domain" description="Nudix hydrolase" evidence="1">
    <location>
        <begin position="7"/>
        <end position="139"/>
    </location>
</feature>
<dbReference type="InterPro" id="IPR000086">
    <property type="entry name" value="NUDIX_hydrolase_dom"/>
</dbReference>
<dbReference type="EMBL" id="LDOV01000037">
    <property type="protein sequence ID" value="KLU99166.1"/>
    <property type="molecule type" value="Genomic_DNA"/>
</dbReference>
<dbReference type="InterPro" id="IPR036388">
    <property type="entry name" value="WH-like_DNA-bd_sf"/>
</dbReference>
<evidence type="ECO:0000313" key="3">
    <source>
        <dbReference type="Proteomes" id="UP000036426"/>
    </source>
</evidence>
<evidence type="ECO:0000259" key="1">
    <source>
        <dbReference type="PROSITE" id="PS51462"/>
    </source>
</evidence>
<dbReference type="Gene3D" id="3.90.79.10">
    <property type="entry name" value="Nucleoside Triphosphate Pyrophosphohydrolase"/>
    <property type="match status" value="1"/>
</dbReference>
<dbReference type="SUPFAM" id="SSF46785">
    <property type="entry name" value="Winged helix' DNA-binding domain"/>
    <property type="match status" value="1"/>
</dbReference>
<dbReference type="AlphaFoldDB" id="A0A0J1JC51"/>
<dbReference type="PANTHER" id="PTHR43736">
    <property type="entry name" value="ADP-RIBOSE PYROPHOSPHATASE"/>
    <property type="match status" value="1"/>
</dbReference>
<dbReference type="GO" id="GO:0016787">
    <property type="term" value="F:hydrolase activity"/>
    <property type="evidence" value="ECO:0007669"/>
    <property type="project" value="UniProtKB-KW"/>
</dbReference>
<protein>
    <submittedName>
        <fullName evidence="2">NUDIX hydrolase</fullName>
    </submittedName>
</protein>
<dbReference type="InterPro" id="IPR036390">
    <property type="entry name" value="WH_DNA-bd_sf"/>
</dbReference>
<dbReference type="OrthoDB" id="542521at2"/>
<dbReference type="InterPro" id="IPR054105">
    <property type="entry name" value="WHD_NrtR"/>
</dbReference>
<dbReference type="PATRIC" id="fig|754436.4.peg.4098"/>
<dbReference type="PROSITE" id="PS51462">
    <property type="entry name" value="NUDIX"/>
    <property type="match status" value="1"/>
</dbReference>
<keyword evidence="3" id="KW-1185">Reference proteome</keyword>
<dbReference type="CDD" id="cd18873">
    <property type="entry name" value="NUDIX_NadM_like"/>
    <property type="match status" value="1"/>
</dbReference>
<dbReference type="SUPFAM" id="SSF55811">
    <property type="entry name" value="Nudix"/>
    <property type="match status" value="1"/>
</dbReference>
<dbReference type="Proteomes" id="UP000036426">
    <property type="component" value="Unassembled WGS sequence"/>
</dbReference>
<comment type="caution">
    <text evidence="2">The sequence shown here is derived from an EMBL/GenBank/DDBJ whole genome shotgun (WGS) entry which is preliminary data.</text>
</comment>
<dbReference type="Pfam" id="PF21906">
    <property type="entry name" value="WHD_NrtR"/>
    <property type="match status" value="1"/>
</dbReference>
<organism evidence="2 3">
    <name type="scientific">Photobacterium aphoticum</name>
    <dbReference type="NCBI Taxonomy" id="754436"/>
    <lineage>
        <taxon>Bacteria</taxon>
        <taxon>Pseudomonadati</taxon>
        <taxon>Pseudomonadota</taxon>
        <taxon>Gammaproteobacteria</taxon>
        <taxon>Vibrionales</taxon>
        <taxon>Vibrionaceae</taxon>
        <taxon>Photobacterium</taxon>
    </lineage>
</organism>
<reference evidence="2 3" key="1">
    <citation type="submission" date="2015-05" db="EMBL/GenBank/DDBJ databases">
        <title>Photobacterium galathea sp. nov.</title>
        <authorList>
            <person name="Machado H."/>
            <person name="Gram L."/>
        </authorList>
    </citation>
    <scope>NUCLEOTIDE SEQUENCE [LARGE SCALE GENOMIC DNA]</scope>
    <source>
        <strain evidence="2 3">DSM 25995</strain>
    </source>
</reference>
<keyword evidence="2" id="KW-0378">Hydrolase</keyword>
<dbReference type="Gene3D" id="1.10.10.10">
    <property type="entry name" value="Winged helix-like DNA-binding domain superfamily/Winged helix DNA-binding domain"/>
    <property type="match status" value="1"/>
</dbReference>
<dbReference type="RefSeq" id="WP_047876085.1">
    <property type="nucleotide sequence ID" value="NZ_BMYC01000006.1"/>
</dbReference>
<dbReference type="PANTHER" id="PTHR43736:SF4">
    <property type="entry name" value="SLR1690 PROTEIN"/>
    <property type="match status" value="1"/>
</dbReference>
<gene>
    <name evidence="2" type="ORF">ABT58_19360</name>
</gene>
<accession>A0A0J1JC51</accession>
<dbReference type="InterPro" id="IPR015797">
    <property type="entry name" value="NUDIX_hydrolase-like_dom_sf"/>
</dbReference>
<evidence type="ECO:0000313" key="2">
    <source>
        <dbReference type="EMBL" id="KLU99166.1"/>
    </source>
</evidence>
<dbReference type="Pfam" id="PF00293">
    <property type="entry name" value="NUDIX"/>
    <property type="match status" value="1"/>
</dbReference>
<proteinExistence type="predicted"/>
<sequence length="226" mass="25423">MQGFTQPLFSVDSVLFTVVDGRLKVLMVKRAQSPYEGLWALPGGYVDVAQDVNTEATANRKLKDKTGIEPTYLEQFKAYSGHERDPRGFSVTLAYFALIGYQDAQSQIATVEQAQWLDVASLASVSIAFDHRQIITDAQQRLVQKALYSMLPVYCLPAQFTIGQLKDVIETLIGRPIQRKSLIRRIESADMLEELDEMAITGKRQAKLYRVKAGAEVHHFQRNLEG</sequence>